<evidence type="ECO:0000313" key="1">
    <source>
        <dbReference type="EMBL" id="EFR04903.1"/>
    </source>
</evidence>
<evidence type="ECO:0000313" key="2">
    <source>
        <dbReference type="Proteomes" id="UP000002669"/>
    </source>
</evidence>
<sequence>MNIYYNAATWLNMTTIYGGCYAEAKAASGSSLSDGPTVTAAPTAALGRGSATSAIEQTRSPNANGVLDRAMICSVWKAASVWVVWVLISYGV</sequence>
<gene>
    <name evidence="1" type="ORF">MGYG_07905</name>
</gene>
<dbReference type="Proteomes" id="UP000002669">
    <property type="component" value="Unassembled WGS sequence"/>
</dbReference>
<protein>
    <submittedName>
        <fullName evidence="1">Uncharacterized protein</fullName>
    </submittedName>
</protein>
<dbReference type="EMBL" id="DS989829">
    <property type="protein sequence ID" value="EFR04903.1"/>
    <property type="molecule type" value="Genomic_DNA"/>
</dbReference>
<dbReference type="VEuPathDB" id="FungiDB:MGYG_07905"/>
<dbReference type="GeneID" id="10024969"/>
<reference evidence="2" key="1">
    <citation type="journal article" date="2012" name="MBio">
        <title>Comparative genome analysis of Trichophyton rubrum and related dermatophytes reveals candidate genes involved in infection.</title>
        <authorList>
            <person name="Martinez D.A."/>
            <person name="Oliver B.G."/>
            <person name="Graeser Y."/>
            <person name="Goldberg J.M."/>
            <person name="Li W."/>
            <person name="Martinez-Rossi N.M."/>
            <person name="Monod M."/>
            <person name="Shelest E."/>
            <person name="Barton R.C."/>
            <person name="Birch E."/>
            <person name="Brakhage A.A."/>
            <person name="Chen Z."/>
            <person name="Gurr S.J."/>
            <person name="Heiman D."/>
            <person name="Heitman J."/>
            <person name="Kosti I."/>
            <person name="Rossi A."/>
            <person name="Saif S."/>
            <person name="Samalova M."/>
            <person name="Saunders C.W."/>
            <person name="Shea T."/>
            <person name="Summerbell R.C."/>
            <person name="Xu J."/>
            <person name="Young S."/>
            <person name="Zeng Q."/>
            <person name="Birren B.W."/>
            <person name="Cuomo C.A."/>
            <person name="White T.C."/>
        </authorList>
    </citation>
    <scope>NUCLEOTIDE SEQUENCE [LARGE SCALE GENOMIC DNA]</scope>
    <source>
        <strain evidence="2">ATCC MYA-4604 / CBS 118893</strain>
    </source>
</reference>
<organism evidence="2">
    <name type="scientific">Arthroderma gypseum (strain ATCC MYA-4604 / CBS 118893)</name>
    <name type="common">Microsporum gypseum</name>
    <dbReference type="NCBI Taxonomy" id="535722"/>
    <lineage>
        <taxon>Eukaryota</taxon>
        <taxon>Fungi</taxon>
        <taxon>Dikarya</taxon>
        <taxon>Ascomycota</taxon>
        <taxon>Pezizomycotina</taxon>
        <taxon>Eurotiomycetes</taxon>
        <taxon>Eurotiomycetidae</taxon>
        <taxon>Onygenales</taxon>
        <taxon>Arthrodermataceae</taxon>
        <taxon>Nannizzia</taxon>
    </lineage>
</organism>
<proteinExistence type="predicted"/>
<dbReference type="HOGENOM" id="CLU_2412820_0_0_1"/>
<dbReference type="InParanoid" id="E4V4H9"/>
<accession>E4V4H9</accession>
<dbReference type="RefSeq" id="XP_003169738.1">
    <property type="nucleotide sequence ID" value="XM_003169690.1"/>
</dbReference>
<keyword evidence="2" id="KW-1185">Reference proteome</keyword>
<name>E4V4H9_ARTGP</name>
<dbReference type="AlphaFoldDB" id="E4V4H9"/>